<evidence type="ECO:0000256" key="7">
    <source>
        <dbReference type="SAM" id="MobiDB-lite"/>
    </source>
</evidence>
<dbReference type="InterPro" id="IPR000719">
    <property type="entry name" value="Prot_kinase_dom"/>
</dbReference>
<dbReference type="PROSITE" id="PS50011">
    <property type="entry name" value="PROTEIN_KINASE_DOM"/>
    <property type="match status" value="1"/>
</dbReference>
<dbReference type="InterPro" id="IPR011009">
    <property type="entry name" value="Kinase-like_dom_sf"/>
</dbReference>
<feature type="compositionally biased region" description="Low complexity" evidence="7">
    <location>
        <begin position="418"/>
        <end position="460"/>
    </location>
</feature>
<evidence type="ECO:0000256" key="4">
    <source>
        <dbReference type="ARBA" id="ARBA00022741"/>
    </source>
</evidence>
<evidence type="ECO:0000256" key="2">
    <source>
        <dbReference type="ARBA" id="ARBA00022527"/>
    </source>
</evidence>
<evidence type="ECO:0000256" key="5">
    <source>
        <dbReference type="ARBA" id="ARBA00022777"/>
    </source>
</evidence>
<dbReference type="GO" id="GO:0005524">
    <property type="term" value="F:ATP binding"/>
    <property type="evidence" value="ECO:0007669"/>
    <property type="project" value="UniProtKB-KW"/>
</dbReference>
<sequence length="597" mass="59807">MHKDMSTGTAGGGEPGRGQWVVPGWTHVRELGRGAAGRVVLARDDRTGRTAAVKYLSAELCTDGRFREAFRTEARLLGALDSPYVARLYEYAEAGPGAAIVMELVDGIALHTLLDQEGATGPEPALAVLKGSLLGLAAAHAAGVVHRDYKPANVLVTTDGRSKLVDFGVAVRSGQGGGMVGTPSYMAPEQWSGAPVTPATDVYAATATFYECVTGTRPYTGTTAVELAVQHTEAPIPDADVPEELRRLVRRGLAKSPAERPGNALEFVTELESAAAAAYGQDWEERGQRKLAALVALLPLLLPSATEPAPVTTVLAESQFGPPPPGFAEGSTQSLRGRGRGRRRRLVAGTVAGAVLVAGGLAVVAEATGGSGPRESVSAQGPSAQGSPDAGASADSAGTAAPADHGSGKAVPSASGRATTTNAPGAPQTTPAAAGAGQPAPGGTSPTPAGTGAPPASGAPAPAPSAPGGGTPPGPAPTSAPPPATLHVTSVSVTQALCSGADGMQAQVTVDSDGAAAGTLVLTWFHNMTPDMQGATTVATVSVPLAAGQRTLSKTFSHVFGTADTFDVWGLQVSTSPAAGSGQNSFQVVGECGRVIF</sequence>
<keyword evidence="4" id="KW-0547">Nucleotide-binding</keyword>
<keyword evidence="5 10" id="KW-0418">Kinase</keyword>
<organism evidence="10 11">
    <name type="scientific">Actinacidiphila bryophytorum</name>
    <dbReference type="NCBI Taxonomy" id="1436133"/>
    <lineage>
        <taxon>Bacteria</taxon>
        <taxon>Bacillati</taxon>
        <taxon>Actinomycetota</taxon>
        <taxon>Actinomycetes</taxon>
        <taxon>Kitasatosporales</taxon>
        <taxon>Streptomycetaceae</taxon>
        <taxon>Actinacidiphila</taxon>
    </lineage>
</organism>
<evidence type="ECO:0000256" key="1">
    <source>
        <dbReference type="ARBA" id="ARBA00012513"/>
    </source>
</evidence>
<name>A0A9W4E3F2_9ACTN</name>
<evidence type="ECO:0000256" key="6">
    <source>
        <dbReference type="ARBA" id="ARBA00022840"/>
    </source>
</evidence>
<dbReference type="GO" id="GO:0004674">
    <property type="term" value="F:protein serine/threonine kinase activity"/>
    <property type="evidence" value="ECO:0007669"/>
    <property type="project" value="UniProtKB-KW"/>
</dbReference>
<gene>
    <name evidence="10" type="ORF">SBRY_100165</name>
</gene>
<feature type="region of interest" description="Disordered" evidence="7">
    <location>
        <begin position="368"/>
        <end position="485"/>
    </location>
</feature>
<feature type="compositionally biased region" description="Pro residues" evidence="7">
    <location>
        <begin position="461"/>
        <end position="484"/>
    </location>
</feature>
<dbReference type="InterPro" id="IPR008271">
    <property type="entry name" value="Ser/Thr_kinase_AS"/>
</dbReference>
<keyword evidence="3 10" id="KW-0808">Transferase</keyword>
<keyword evidence="2 10" id="KW-0723">Serine/threonine-protein kinase</keyword>
<proteinExistence type="predicted"/>
<evidence type="ECO:0000313" key="11">
    <source>
        <dbReference type="Proteomes" id="UP001153328"/>
    </source>
</evidence>
<accession>A0A9W4E3F2</accession>
<dbReference type="PROSITE" id="PS00108">
    <property type="entry name" value="PROTEIN_KINASE_ST"/>
    <property type="match status" value="1"/>
</dbReference>
<keyword evidence="11" id="KW-1185">Reference proteome</keyword>
<keyword evidence="6" id="KW-0067">ATP-binding</keyword>
<evidence type="ECO:0000259" key="9">
    <source>
        <dbReference type="PROSITE" id="PS50011"/>
    </source>
</evidence>
<evidence type="ECO:0000256" key="3">
    <source>
        <dbReference type="ARBA" id="ARBA00022679"/>
    </source>
</evidence>
<evidence type="ECO:0000313" key="10">
    <source>
        <dbReference type="EMBL" id="CAG7613443.1"/>
    </source>
</evidence>
<dbReference type="SUPFAM" id="SSF56112">
    <property type="entry name" value="Protein kinase-like (PK-like)"/>
    <property type="match status" value="1"/>
</dbReference>
<dbReference type="AlphaFoldDB" id="A0A9W4E3F2"/>
<dbReference type="RefSeq" id="WP_307864011.1">
    <property type="nucleotide sequence ID" value="NZ_JAFFIX010000015.1"/>
</dbReference>
<dbReference type="CDD" id="cd14014">
    <property type="entry name" value="STKc_PknB_like"/>
    <property type="match status" value="1"/>
</dbReference>
<dbReference type="Gene3D" id="1.10.510.10">
    <property type="entry name" value="Transferase(Phosphotransferase) domain 1"/>
    <property type="match status" value="1"/>
</dbReference>
<dbReference type="Pfam" id="PF00069">
    <property type="entry name" value="Pkinase"/>
    <property type="match status" value="1"/>
</dbReference>
<keyword evidence="8" id="KW-1133">Transmembrane helix</keyword>
<keyword evidence="8" id="KW-0812">Transmembrane</keyword>
<keyword evidence="8" id="KW-0472">Membrane</keyword>
<dbReference type="Proteomes" id="UP001153328">
    <property type="component" value="Unassembled WGS sequence"/>
</dbReference>
<feature type="region of interest" description="Disordered" evidence="7">
    <location>
        <begin position="316"/>
        <end position="342"/>
    </location>
</feature>
<dbReference type="EC" id="2.7.11.1" evidence="1"/>
<feature type="domain" description="Protein kinase" evidence="9">
    <location>
        <begin position="25"/>
        <end position="272"/>
    </location>
</feature>
<comment type="caution">
    <text evidence="10">The sequence shown here is derived from an EMBL/GenBank/DDBJ whole genome shotgun (WGS) entry which is preliminary data.</text>
</comment>
<evidence type="ECO:0000256" key="8">
    <source>
        <dbReference type="SAM" id="Phobius"/>
    </source>
</evidence>
<reference evidence="10" key="1">
    <citation type="submission" date="2021-06" db="EMBL/GenBank/DDBJ databases">
        <authorList>
            <person name="Arsene-Ploetze F."/>
        </authorList>
    </citation>
    <scope>NUCLEOTIDE SEQUENCE</scope>
    <source>
        <strain evidence="10">SBRY1</strain>
    </source>
</reference>
<dbReference type="PANTHER" id="PTHR43289">
    <property type="entry name" value="MITOGEN-ACTIVATED PROTEIN KINASE KINASE KINASE 20-RELATED"/>
    <property type="match status" value="1"/>
</dbReference>
<dbReference type="PANTHER" id="PTHR43289:SF6">
    <property type="entry name" value="SERINE_THREONINE-PROTEIN KINASE NEKL-3"/>
    <property type="match status" value="1"/>
</dbReference>
<dbReference type="EMBL" id="CAJVAX010000002">
    <property type="protein sequence ID" value="CAG7613443.1"/>
    <property type="molecule type" value="Genomic_DNA"/>
</dbReference>
<feature type="transmembrane region" description="Helical" evidence="8">
    <location>
        <begin position="346"/>
        <end position="365"/>
    </location>
</feature>
<protein>
    <recommendedName>
        <fullName evidence="1">non-specific serine/threonine protein kinase</fullName>
        <ecNumber evidence="1">2.7.11.1</ecNumber>
    </recommendedName>
</protein>
<feature type="compositionally biased region" description="Low complexity" evidence="7">
    <location>
        <begin position="381"/>
        <end position="404"/>
    </location>
</feature>
<dbReference type="Gene3D" id="3.30.200.20">
    <property type="entry name" value="Phosphorylase Kinase, domain 1"/>
    <property type="match status" value="1"/>
</dbReference>